<dbReference type="OMA" id="NCDANQY"/>
<feature type="compositionally biased region" description="Pro residues" evidence="1">
    <location>
        <begin position="692"/>
        <end position="709"/>
    </location>
</feature>
<dbReference type="Proteomes" id="UP000002009">
    <property type="component" value="Chromosome 10"/>
</dbReference>
<protein>
    <recommendedName>
        <fullName evidence="4">Tyrosine-protein kinase ephrin type A/B receptor-like domain-containing protein</fullName>
    </recommendedName>
</protein>
<sequence length="743" mass="74813">MGRCVADDKCDFSTQYLYSMSSTSYYCSNKRAAGETASGSSWQCLSGVSLGGYCCAEGVTSEGCASGKCDSGTGACSTKSSPGGSCTTTDDCFGGKACLGGEGNKRCCDFAEWEFNENNGLYKGCNSCGDETAQDSFGGSKPGLCETCASGYTYLDGQAHPTITFRPGSYEFMGRCVADDKCDFSTQYLYSMSSTSYYCSNKRAAGETASGSSWQCLSGVSLGGYCCAEGATAPSNGECCTHCAQSTGTCAVRSTCSPCDASGDIANGVASPCTSSLAAGTSCEPTCNGGYTLTGSRSCDGQSLADTAACNAIWCDPDYYVEDNECKACATGTTSAGGSATTCTVNCDANQYWDGDSCEACLVGTTSAGGSATTCTANCDANQYWDGDSCQACPVGSTSAGGAATSCTCPANKYAAKSGSTWTCADCTAGRTKAANSAIPGTGDGETEASACGAASSCSANQYISGGACTACPAQSTSDDAKSKYCVCDGGHYAIKTAGVWNCAVCEGATGSRIPQESGEDAKCASALKAAAAKSRAALLDDIADESLKKKAQLLADAAIAGEKVKKITLKEEASDKDSACSSAFTKADMKSTDGACVATASASGRRRLSATTYDVELLFSSSTVSDDKLTAAVNSLKANGVEGVKSESAVDPIAELATVDGVDSTKLTTFKTEAKAAADAAAAPAASSSTSPPPVPPPPPPPSPPPPKSVVLDDDDFGTALDGKAALATASVCAWVLLTLVM</sequence>
<dbReference type="OrthoDB" id="406096at2759"/>
<gene>
    <name evidence="2" type="ORF">MICPUN_53803</name>
</gene>
<organism evidence="2 3">
    <name type="scientific">Micromonas commoda (strain RCC299 / NOUM17 / CCMP2709)</name>
    <name type="common">Picoplanktonic green alga</name>
    <dbReference type="NCBI Taxonomy" id="296587"/>
    <lineage>
        <taxon>Eukaryota</taxon>
        <taxon>Viridiplantae</taxon>
        <taxon>Chlorophyta</taxon>
        <taxon>Mamiellophyceae</taxon>
        <taxon>Mamiellales</taxon>
        <taxon>Mamiellaceae</taxon>
        <taxon>Micromonas</taxon>
    </lineage>
</organism>
<dbReference type="GeneID" id="8246825"/>
<feature type="compositionally biased region" description="Low complexity" evidence="1">
    <location>
        <begin position="682"/>
        <end position="691"/>
    </location>
</feature>
<evidence type="ECO:0008006" key="4">
    <source>
        <dbReference type="Google" id="ProtNLM"/>
    </source>
</evidence>
<evidence type="ECO:0000313" key="3">
    <source>
        <dbReference type="Proteomes" id="UP000002009"/>
    </source>
</evidence>
<feature type="region of interest" description="Disordered" evidence="1">
    <location>
        <begin position="682"/>
        <end position="717"/>
    </location>
</feature>
<dbReference type="AlphaFoldDB" id="C1FHE4"/>
<dbReference type="eggNOG" id="ENOG502SU67">
    <property type="taxonomic scope" value="Eukaryota"/>
</dbReference>
<keyword evidence="3" id="KW-1185">Reference proteome</keyword>
<dbReference type="EMBL" id="CP001576">
    <property type="protein sequence ID" value="ACO70087.1"/>
    <property type="molecule type" value="Genomic_DNA"/>
</dbReference>
<name>C1FHE4_MICCC</name>
<proteinExistence type="predicted"/>
<reference evidence="2 3" key="1">
    <citation type="journal article" date="2009" name="Science">
        <title>Green evolution and dynamic adaptations revealed by genomes of the marine picoeukaryotes Micromonas.</title>
        <authorList>
            <person name="Worden A.Z."/>
            <person name="Lee J.H."/>
            <person name="Mock T."/>
            <person name="Rouze P."/>
            <person name="Simmons M.P."/>
            <person name="Aerts A.L."/>
            <person name="Allen A.E."/>
            <person name="Cuvelier M.L."/>
            <person name="Derelle E."/>
            <person name="Everett M.V."/>
            <person name="Foulon E."/>
            <person name="Grimwood J."/>
            <person name="Gundlach H."/>
            <person name="Henrissat B."/>
            <person name="Napoli C."/>
            <person name="McDonald S.M."/>
            <person name="Parker M.S."/>
            <person name="Rombauts S."/>
            <person name="Salamov A."/>
            <person name="Von Dassow P."/>
            <person name="Badger J.H."/>
            <person name="Coutinho P.M."/>
            <person name="Demir E."/>
            <person name="Dubchak I."/>
            <person name="Gentemann C."/>
            <person name="Eikrem W."/>
            <person name="Gready J.E."/>
            <person name="John U."/>
            <person name="Lanier W."/>
            <person name="Lindquist E.A."/>
            <person name="Lucas S."/>
            <person name="Mayer K.F."/>
            <person name="Moreau H."/>
            <person name="Not F."/>
            <person name="Otillar R."/>
            <person name="Panaud O."/>
            <person name="Pangilinan J."/>
            <person name="Paulsen I."/>
            <person name="Piegu B."/>
            <person name="Poliakov A."/>
            <person name="Robbens S."/>
            <person name="Schmutz J."/>
            <person name="Toulza E."/>
            <person name="Wyss T."/>
            <person name="Zelensky A."/>
            <person name="Zhou K."/>
            <person name="Armbrust E.V."/>
            <person name="Bhattacharya D."/>
            <person name="Goodenough U.W."/>
            <person name="Van de Peer Y."/>
            <person name="Grigoriev I.V."/>
        </authorList>
    </citation>
    <scope>NUCLEOTIDE SEQUENCE [LARGE SCALE GENOMIC DNA]</scope>
    <source>
        <strain evidence="3">RCC299 / NOUM17</strain>
    </source>
</reference>
<evidence type="ECO:0000313" key="2">
    <source>
        <dbReference type="EMBL" id="ACO70087.1"/>
    </source>
</evidence>
<dbReference type="SMART" id="SM01411">
    <property type="entry name" value="Ephrin_rec_like"/>
    <property type="match status" value="3"/>
</dbReference>
<evidence type="ECO:0000256" key="1">
    <source>
        <dbReference type="SAM" id="MobiDB-lite"/>
    </source>
</evidence>
<dbReference type="InParanoid" id="C1FHE4"/>
<dbReference type="KEGG" id="mis:MICPUN_53803"/>
<accession>C1FHE4</accession>
<dbReference type="RefSeq" id="XP_002508829.1">
    <property type="nucleotide sequence ID" value="XM_002508783.1"/>
</dbReference>